<dbReference type="Gene3D" id="1.20.272.10">
    <property type="match status" value="1"/>
</dbReference>
<dbReference type="PANTHER" id="PTHR34388">
    <property type="entry name" value="DNA POLYMERASE III SUBUNIT DELTA"/>
    <property type="match status" value="1"/>
</dbReference>
<dbReference type="GO" id="GO:0009360">
    <property type="term" value="C:DNA polymerase III complex"/>
    <property type="evidence" value="ECO:0007669"/>
    <property type="project" value="InterPro"/>
</dbReference>
<dbReference type="EMBL" id="NBYO01000001">
    <property type="protein sequence ID" value="OXT02255.1"/>
    <property type="molecule type" value="Genomic_DNA"/>
</dbReference>
<dbReference type="Gene3D" id="1.10.8.60">
    <property type="match status" value="1"/>
</dbReference>
<protein>
    <recommendedName>
        <fullName evidence="2">DNA polymerase III subunit delta</fullName>
        <ecNumber evidence="1">2.7.7.7</ecNumber>
    </recommendedName>
</protein>
<dbReference type="Proteomes" id="UP000215405">
    <property type="component" value="Unassembled WGS sequence"/>
</dbReference>
<dbReference type="Gene3D" id="3.40.50.300">
    <property type="entry name" value="P-loop containing nucleotide triphosphate hydrolases"/>
    <property type="match status" value="1"/>
</dbReference>
<evidence type="ECO:0000256" key="3">
    <source>
        <dbReference type="ARBA" id="ARBA00022679"/>
    </source>
</evidence>
<dbReference type="EC" id="2.7.7.7" evidence="1"/>
<evidence type="ECO:0000259" key="9">
    <source>
        <dbReference type="Pfam" id="PF06144"/>
    </source>
</evidence>
<proteinExistence type="inferred from homology"/>
<reference evidence="11" key="1">
    <citation type="journal article" date="2017" name="Int. J. Syst. Evol. Microbiol.">
        <title>Notoacmeibacter marinus gen. nov., sp. nov., isolated from the gut of a limpet and proposal of Notoacmeibacteraceae fam. nov. in the order Rhizobiales of the class Alphaproteobacteria.</title>
        <authorList>
            <person name="Huang Z."/>
            <person name="Guo F."/>
            <person name="Lai Q."/>
        </authorList>
    </citation>
    <scope>NUCLEOTIDE SEQUENCE [LARGE SCALE GENOMIC DNA]</scope>
    <source>
        <strain evidence="11">XMTR2A4</strain>
    </source>
</reference>
<evidence type="ECO:0000256" key="7">
    <source>
        <dbReference type="ARBA" id="ARBA00034754"/>
    </source>
</evidence>
<dbReference type="PANTHER" id="PTHR34388:SF1">
    <property type="entry name" value="DNA POLYMERASE III SUBUNIT DELTA"/>
    <property type="match status" value="1"/>
</dbReference>
<evidence type="ECO:0000256" key="2">
    <source>
        <dbReference type="ARBA" id="ARBA00017703"/>
    </source>
</evidence>
<accession>A0A231V229</accession>
<feature type="domain" description="DNA polymerase III delta N-terminal" evidence="9">
    <location>
        <begin position="24"/>
        <end position="121"/>
    </location>
</feature>
<dbReference type="SUPFAM" id="SSF52540">
    <property type="entry name" value="P-loop containing nucleoside triphosphate hydrolases"/>
    <property type="match status" value="1"/>
</dbReference>
<keyword evidence="4" id="KW-0548">Nucleotidyltransferase</keyword>
<comment type="similarity">
    <text evidence="7">Belongs to the DNA polymerase HolA subunit family.</text>
</comment>
<dbReference type="InterPro" id="IPR005790">
    <property type="entry name" value="DNA_polIII_delta"/>
</dbReference>
<keyword evidence="5" id="KW-0235">DNA replication</keyword>
<dbReference type="InterPro" id="IPR008921">
    <property type="entry name" value="DNA_pol3_clamp-load_cplx_C"/>
</dbReference>
<dbReference type="RefSeq" id="WP_094076212.1">
    <property type="nucleotide sequence ID" value="NZ_NBYO01000001.1"/>
</dbReference>
<keyword evidence="6" id="KW-0239">DNA-directed DNA polymerase</keyword>
<organism evidence="10 11">
    <name type="scientific">Notoacmeibacter marinus</name>
    <dbReference type="NCBI Taxonomy" id="1876515"/>
    <lineage>
        <taxon>Bacteria</taxon>
        <taxon>Pseudomonadati</taxon>
        <taxon>Pseudomonadota</taxon>
        <taxon>Alphaproteobacteria</taxon>
        <taxon>Hyphomicrobiales</taxon>
        <taxon>Notoacmeibacteraceae</taxon>
        <taxon>Notoacmeibacter</taxon>
    </lineage>
</organism>
<gene>
    <name evidence="10" type="ORF">B7H23_04910</name>
</gene>
<comment type="caution">
    <text evidence="10">The sequence shown here is derived from an EMBL/GenBank/DDBJ whole genome shotgun (WGS) entry which is preliminary data.</text>
</comment>
<dbReference type="GO" id="GO:0003887">
    <property type="term" value="F:DNA-directed DNA polymerase activity"/>
    <property type="evidence" value="ECO:0007669"/>
    <property type="project" value="UniProtKB-KW"/>
</dbReference>
<dbReference type="Pfam" id="PF06144">
    <property type="entry name" value="DNA_pol3_delta"/>
    <property type="match status" value="1"/>
</dbReference>
<evidence type="ECO:0000256" key="8">
    <source>
        <dbReference type="ARBA" id="ARBA00049244"/>
    </source>
</evidence>
<evidence type="ECO:0000256" key="6">
    <source>
        <dbReference type="ARBA" id="ARBA00022932"/>
    </source>
</evidence>
<keyword evidence="3" id="KW-0808">Transferase</keyword>
<comment type="catalytic activity">
    <reaction evidence="8">
        <text>DNA(n) + a 2'-deoxyribonucleoside 5'-triphosphate = DNA(n+1) + diphosphate</text>
        <dbReference type="Rhea" id="RHEA:22508"/>
        <dbReference type="Rhea" id="RHEA-COMP:17339"/>
        <dbReference type="Rhea" id="RHEA-COMP:17340"/>
        <dbReference type="ChEBI" id="CHEBI:33019"/>
        <dbReference type="ChEBI" id="CHEBI:61560"/>
        <dbReference type="ChEBI" id="CHEBI:173112"/>
        <dbReference type="EC" id="2.7.7.7"/>
    </reaction>
</comment>
<dbReference type="InterPro" id="IPR027417">
    <property type="entry name" value="P-loop_NTPase"/>
</dbReference>
<dbReference type="OrthoDB" id="9804983at2"/>
<evidence type="ECO:0000256" key="4">
    <source>
        <dbReference type="ARBA" id="ARBA00022695"/>
    </source>
</evidence>
<evidence type="ECO:0000313" key="11">
    <source>
        <dbReference type="Proteomes" id="UP000215405"/>
    </source>
</evidence>
<dbReference type="GO" id="GO:0003677">
    <property type="term" value="F:DNA binding"/>
    <property type="evidence" value="ECO:0007669"/>
    <property type="project" value="InterPro"/>
</dbReference>
<evidence type="ECO:0000256" key="5">
    <source>
        <dbReference type="ARBA" id="ARBA00022705"/>
    </source>
</evidence>
<sequence length="349" mass="37620">MAMRKAHEVDSWIARPDPRIRTVLIYGPDRGLVSERAKAFARQTGLDPNDPFAVIRLEGPEVEADPARLADEARTVSMFGGERLIWLRNAGASKAFLTVVSDLLTAPPADARILIEAGDLKRAAGNLRGLCEKAESAIALPCYADKARDLEKLIQDVLGGAGLTLRAEARSLLTNALGGDRLASRGELEKLALYAEGQAEITVDDVIASIGDVAALSADTLVDAALTGNLTTLDRELGRLVQAGTDANAILATLIRAIGQLHELRLAMEKRNLSASAAVQQARPPVFFTRKQAVTDALSAWSSDRIAAAEDRIHETVLTIRKTGRLEIQTLRHTLLALAIEARRRHRAA</sequence>
<evidence type="ECO:0000313" key="10">
    <source>
        <dbReference type="EMBL" id="OXT02255.1"/>
    </source>
</evidence>
<keyword evidence="11" id="KW-1185">Reference proteome</keyword>
<dbReference type="AlphaFoldDB" id="A0A231V229"/>
<dbReference type="NCBIfam" id="TIGR01128">
    <property type="entry name" value="holA"/>
    <property type="match status" value="1"/>
</dbReference>
<evidence type="ECO:0000256" key="1">
    <source>
        <dbReference type="ARBA" id="ARBA00012417"/>
    </source>
</evidence>
<name>A0A231V229_9HYPH</name>
<dbReference type="InterPro" id="IPR010372">
    <property type="entry name" value="DNA_pol3_delta_N"/>
</dbReference>
<dbReference type="SUPFAM" id="SSF48019">
    <property type="entry name" value="post-AAA+ oligomerization domain-like"/>
    <property type="match status" value="1"/>
</dbReference>
<dbReference type="GO" id="GO:0006261">
    <property type="term" value="P:DNA-templated DNA replication"/>
    <property type="evidence" value="ECO:0007669"/>
    <property type="project" value="TreeGrafter"/>
</dbReference>